<geneLocation type="plasmid" evidence="4">
    <name>pne1b</name>
</geneLocation>
<reference evidence="3 4" key="1">
    <citation type="submission" date="2017-11" db="EMBL/GenBank/DDBJ databases">
        <title>Genome sequence of Pantoea cypripedii NE1.</title>
        <authorList>
            <person name="Nascimento F.X."/>
        </authorList>
    </citation>
    <scope>NUCLEOTIDE SEQUENCE [LARGE SCALE GENOMIC DNA]</scope>
    <source>
        <strain evidence="3 4">NE1</strain>
        <plasmid evidence="4">pne1b</plasmid>
    </source>
</reference>
<sequence>MEAVLQRRLLISLFSVLITMSFQGYSAEKGGFNPDGQPPAPHEQKDGYRGITDGQHQITTKELEKLPDRTWVSLKGNIIKQNGKNEYLLRDEQGSIALIIKDNVWQGQEVKPDDLVSVNGQLMHEQTHSTIIVREIRRL</sequence>
<dbReference type="NCBIfam" id="NF033674">
    <property type="entry name" value="stress_OB_fold"/>
    <property type="match status" value="1"/>
</dbReference>
<dbReference type="PANTHER" id="PTHR36571:SF2">
    <property type="entry name" value="PERIPLASMIC PROTEIN"/>
    <property type="match status" value="1"/>
</dbReference>
<evidence type="ECO:0000256" key="1">
    <source>
        <dbReference type="ARBA" id="ARBA00022729"/>
    </source>
</evidence>
<accession>A0A6B9G4P0</accession>
<dbReference type="InterPro" id="IPR005220">
    <property type="entry name" value="CarO-like"/>
</dbReference>
<dbReference type="EMBL" id="CP024770">
    <property type="protein sequence ID" value="QGY32484.1"/>
    <property type="molecule type" value="Genomic_DNA"/>
</dbReference>
<dbReference type="PANTHER" id="PTHR36571">
    <property type="entry name" value="PROTEIN YGIW"/>
    <property type="match status" value="1"/>
</dbReference>
<gene>
    <name evidence="3" type="ORF">CUN67_26290</name>
</gene>
<keyword evidence="3" id="KW-0614">Plasmid</keyword>
<dbReference type="Proteomes" id="UP000502005">
    <property type="component" value="Plasmid pNE1B"/>
</dbReference>
<organism evidence="3 4">
    <name type="scientific">Pantoea cypripedii</name>
    <name type="common">Pectobacterium cypripedii</name>
    <name type="synonym">Erwinia cypripedii</name>
    <dbReference type="NCBI Taxonomy" id="55209"/>
    <lineage>
        <taxon>Bacteria</taxon>
        <taxon>Pseudomonadati</taxon>
        <taxon>Pseudomonadota</taxon>
        <taxon>Gammaproteobacteria</taxon>
        <taxon>Enterobacterales</taxon>
        <taxon>Erwiniaceae</taxon>
        <taxon>Pantoea</taxon>
    </lineage>
</organism>
<dbReference type="InterPro" id="IPR036700">
    <property type="entry name" value="BOBF_sf"/>
</dbReference>
<evidence type="ECO:0000313" key="3">
    <source>
        <dbReference type="EMBL" id="QGY32484.1"/>
    </source>
</evidence>
<dbReference type="Pfam" id="PF04076">
    <property type="entry name" value="BOF"/>
    <property type="match status" value="1"/>
</dbReference>
<evidence type="ECO:0000313" key="4">
    <source>
        <dbReference type="Proteomes" id="UP000502005"/>
    </source>
</evidence>
<evidence type="ECO:0000256" key="2">
    <source>
        <dbReference type="SAM" id="MobiDB-lite"/>
    </source>
</evidence>
<proteinExistence type="predicted"/>
<feature type="region of interest" description="Disordered" evidence="2">
    <location>
        <begin position="29"/>
        <end position="51"/>
    </location>
</feature>
<protein>
    <submittedName>
        <fullName evidence="3">TIGR00156 family protein</fullName>
    </submittedName>
</protein>
<dbReference type="AlphaFoldDB" id="A0A6B9G4P0"/>
<dbReference type="SUPFAM" id="SSF101756">
    <property type="entry name" value="Hypothetical protein YgiW"/>
    <property type="match status" value="1"/>
</dbReference>
<name>A0A6B9G4P0_PANCY</name>
<dbReference type="Gene3D" id="2.40.50.200">
    <property type="entry name" value="Bacterial OB-fold"/>
    <property type="match status" value="1"/>
</dbReference>
<keyword evidence="1" id="KW-0732">Signal</keyword>